<keyword evidence="3" id="KW-1185">Reference proteome</keyword>
<accession>K0T7L4</accession>
<proteinExistence type="predicted"/>
<evidence type="ECO:0000313" key="2">
    <source>
        <dbReference type="EMBL" id="EJK69316.1"/>
    </source>
</evidence>
<feature type="non-terminal residue" evidence="2">
    <location>
        <position position="66"/>
    </location>
</feature>
<evidence type="ECO:0000256" key="1">
    <source>
        <dbReference type="SAM" id="MobiDB-lite"/>
    </source>
</evidence>
<comment type="caution">
    <text evidence="2">The sequence shown here is derived from an EMBL/GenBank/DDBJ whole genome shotgun (WGS) entry which is preliminary data.</text>
</comment>
<organism evidence="2 3">
    <name type="scientific">Thalassiosira oceanica</name>
    <name type="common">Marine diatom</name>
    <dbReference type="NCBI Taxonomy" id="159749"/>
    <lineage>
        <taxon>Eukaryota</taxon>
        <taxon>Sar</taxon>
        <taxon>Stramenopiles</taxon>
        <taxon>Ochrophyta</taxon>
        <taxon>Bacillariophyta</taxon>
        <taxon>Coscinodiscophyceae</taxon>
        <taxon>Thalassiosirophycidae</taxon>
        <taxon>Thalassiosirales</taxon>
        <taxon>Thalassiosiraceae</taxon>
        <taxon>Thalassiosira</taxon>
    </lineage>
</organism>
<name>K0T7L4_THAOC</name>
<evidence type="ECO:0000313" key="3">
    <source>
        <dbReference type="Proteomes" id="UP000266841"/>
    </source>
</evidence>
<dbReference type="AlphaFoldDB" id="K0T7L4"/>
<protein>
    <submittedName>
        <fullName evidence="2">Uncharacterized protein</fullName>
    </submittedName>
</protein>
<reference evidence="2 3" key="1">
    <citation type="journal article" date="2012" name="Genome Biol.">
        <title>Genome and low-iron response of an oceanic diatom adapted to chronic iron limitation.</title>
        <authorList>
            <person name="Lommer M."/>
            <person name="Specht M."/>
            <person name="Roy A.S."/>
            <person name="Kraemer L."/>
            <person name="Andreson R."/>
            <person name="Gutowska M.A."/>
            <person name="Wolf J."/>
            <person name="Bergner S.V."/>
            <person name="Schilhabel M.B."/>
            <person name="Klostermeier U.C."/>
            <person name="Beiko R.G."/>
            <person name="Rosenstiel P."/>
            <person name="Hippler M."/>
            <person name="Laroche J."/>
        </authorList>
    </citation>
    <scope>NUCLEOTIDE SEQUENCE [LARGE SCALE GENOMIC DNA]</scope>
    <source>
        <strain evidence="2 3">CCMP1005</strain>
    </source>
</reference>
<sequence length="66" mass="7121">MLGDQGAEENGPSAETVRTTNVSSPAAAAAPPQSLYEWGNTVKSNDKDKILEAFNIQKELRDSDKK</sequence>
<gene>
    <name evidence="2" type="ORF">THAOC_09438</name>
</gene>
<dbReference type="Proteomes" id="UP000266841">
    <property type="component" value="Unassembled WGS sequence"/>
</dbReference>
<dbReference type="EMBL" id="AGNL01010235">
    <property type="protein sequence ID" value="EJK69316.1"/>
    <property type="molecule type" value="Genomic_DNA"/>
</dbReference>
<feature type="region of interest" description="Disordered" evidence="1">
    <location>
        <begin position="1"/>
        <end position="40"/>
    </location>
</feature>